<evidence type="ECO:0000313" key="3">
    <source>
        <dbReference type="Proteomes" id="UP001221898"/>
    </source>
</evidence>
<reference evidence="2" key="1">
    <citation type="journal article" date="2023" name="Science">
        <title>Genome structures resolve the early diversification of teleost fishes.</title>
        <authorList>
            <person name="Parey E."/>
            <person name="Louis A."/>
            <person name="Montfort J."/>
            <person name="Bouchez O."/>
            <person name="Roques C."/>
            <person name="Iampietro C."/>
            <person name="Lluch J."/>
            <person name="Castinel A."/>
            <person name="Donnadieu C."/>
            <person name="Desvignes T."/>
            <person name="Floi Bucao C."/>
            <person name="Jouanno E."/>
            <person name="Wen M."/>
            <person name="Mejri S."/>
            <person name="Dirks R."/>
            <person name="Jansen H."/>
            <person name="Henkel C."/>
            <person name="Chen W.J."/>
            <person name="Zahm M."/>
            <person name="Cabau C."/>
            <person name="Klopp C."/>
            <person name="Thompson A.W."/>
            <person name="Robinson-Rechavi M."/>
            <person name="Braasch I."/>
            <person name="Lecointre G."/>
            <person name="Bobe J."/>
            <person name="Postlethwait J.H."/>
            <person name="Berthelot C."/>
            <person name="Roest Crollius H."/>
            <person name="Guiguen Y."/>
        </authorList>
    </citation>
    <scope>NUCLEOTIDE SEQUENCE</scope>
    <source>
        <strain evidence="2">NC1722</strain>
    </source>
</reference>
<organism evidence="2 3">
    <name type="scientific">Aldrovandia affinis</name>
    <dbReference type="NCBI Taxonomy" id="143900"/>
    <lineage>
        <taxon>Eukaryota</taxon>
        <taxon>Metazoa</taxon>
        <taxon>Chordata</taxon>
        <taxon>Craniata</taxon>
        <taxon>Vertebrata</taxon>
        <taxon>Euteleostomi</taxon>
        <taxon>Actinopterygii</taxon>
        <taxon>Neopterygii</taxon>
        <taxon>Teleostei</taxon>
        <taxon>Notacanthiformes</taxon>
        <taxon>Halosauridae</taxon>
        <taxon>Aldrovandia</taxon>
    </lineage>
</organism>
<accession>A0AAD7RZ64</accession>
<dbReference type="Proteomes" id="UP001221898">
    <property type="component" value="Unassembled WGS sequence"/>
</dbReference>
<gene>
    <name evidence="2" type="ORF">AAFF_G00069570</name>
</gene>
<sequence>MTFAQVTDESLASEAGHSQSYAARPANISPAGDDIVTSPYQTRCGHERKGGGSSGPVRGSSPSDCSALSVKGCHTTVPMLLLLHRCPVNEFKAGKTLVKSPPCAQRSTIHRRIRYALS</sequence>
<dbReference type="AlphaFoldDB" id="A0AAD7RZ64"/>
<keyword evidence="3" id="KW-1185">Reference proteome</keyword>
<feature type="region of interest" description="Disordered" evidence="1">
    <location>
        <begin position="1"/>
        <end position="63"/>
    </location>
</feature>
<dbReference type="EMBL" id="JAINUG010000141">
    <property type="protein sequence ID" value="KAJ8393053.1"/>
    <property type="molecule type" value="Genomic_DNA"/>
</dbReference>
<evidence type="ECO:0000313" key="2">
    <source>
        <dbReference type="EMBL" id="KAJ8393053.1"/>
    </source>
</evidence>
<comment type="caution">
    <text evidence="2">The sequence shown here is derived from an EMBL/GenBank/DDBJ whole genome shotgun (WGS) entry which is preliminary data.</text>
</comment>
<protein>
    <submittedName>
        <fullName evidence="2">Uncharacterized protein</fullName>
    </submittedName>
</protein>
<feature type="compositionally biased region" description="Polar residues" evidence="1">
    <location>
        <begin position="1"/>
        <end position="21"/>
    </location>
</feature>
<proteinExistence type="predicted"/>
<name>A0AAD7RZ64_9TELE</name>
<evidence type="ECO:0000256" key="1">
    <source>
        <dbReference type="SAM" id="MobiDB-lite"/>
    </source>
</evidence>